<dbReference type="SUPFAM" id="SSF55781">
    <property type="entry name" value="GAF domain-like"/>
    <property type="match status" value="1"/>
</dbReference>
<keyword evidence="2 7" id="KW-0238">DNA-binding</keyword>
<dbReference type="GO" id="GO:0003700">
    <property type="term" value="F:DNA-binding transcription factor activity"/>
    <property type="evidence" value="ECO:0007669"/>
    <property type="project" value="TreeGrafter"/>
</dbReference>
<evidence type="ECO:0000256" key="1">
    <source>
        <dbReference type="ARBA" id="ARBA00023015"/>
    </source>
</evidence>
<keyword evidence="1" id="KW-0805">Transcription regulation</keyword>
<dbReference type="InterPro" id="IPR036388">
    <property type="entry name" value="WH-like_DNA-bd_sf"/>
</dbReference>
<dbReference type="FunFam" id="1.10.10.10:FF:000056">
    <property type="entry name" value="IclR family transcriptional regulator"/>
    <property type="match status" value="1"/>
</dbReference>
<evidence type="ECO:0000259" key="6">
    <source>
        <dbReference type="PROSITE" id="PS51078"/>
    </source>
</evidence>
<dbReference type="Gene3D" id="3.30.450.40">
    <property type="match status" value="1"/>
</dbReference>
<dbReference type="PANTHER" id="PTHR30136:SF39">
    <property type="entry name" value="TRANSCRIPTIONAL REGULATORY PROTEIN"/>
    <property type="match status" value="1"/>
</dbReference>
<dbReference type="SUPFAM" id="SSF46785">
    <property type="entry name" value="Winged helix' DNA-binding domain"/>
    <property type="match status" value="1"/>
</dbReference>
<dbReference type="Pfam" id="PF09339">
    <property type="entry name" value="HTH_IclR"/>
    <property type="match status" value="1"/>
</dbReference>
<protein>
    <submittedName>
        <fullName evidence="7">DNA-binding transcriptional regulator, IclR family</fullName>
    </submittedName>
</protein>
<gene>
    <name evidence="7" type="ORF">SAMN04489708_14618</name>
</gene>
<dbReference type="GO" id="GO:0003677">
    <property type="term" value="F:DNA binding"/>
    <property type="evidence" value="ECO:0007669"/>
    <property type="project" value="UniProtKB-KW"/>
</dbReference>
<dbReference type="GO" id="GO:0045892">
    <property type="term" value="P:negative regulation of DNA-templated transcription"/>
    <property type="evidence" value="ECO:0007669"/>
    <property type="project" value="TreeGrafter"/>
</dbReference>
<dbReference type="Pfam" id="PF01614">
    <property type="entry name" value="IclR_C"/>
    <property type="match status" value="1"/>
</dbReference>
<reference evidence="8" key="1">
    <citation type="submission" date="2016-10" db="EMBL/GenBank/DDBJ databases">
        <authorList>
            <person name="Varghese N."/>
            <person name="Submissions S."/>
        </authorList>
    </citation>
    <scope>NUCLEOTIDE SEQUENCE [LARGE SCALE GENOMIC DNA]</scope>
    <source>
        <strain evidence="8">DSM 17101</strain>
    </source>
</reference>
<dbReference type="InterPro" id="IPR014757">
    <property type="entry name" value="Tscrpt_reg_IclR_C"/>
</dbReference>
<dbReference type="Gene3D" id="1.10.10.10">
    <property type="entry name" value="Winged helix-like DNA-binding domain superfamily/Winged helix DNA-binding domain"/>
    <property type="match status" value="1"/>
</dbReference>
<dbReference type="PROSITE" id="PS51077">
    <property type="entry name" value="HTH_ICLR"/>
    <property type="match status" value="1"/>
</dbReference>
<feature type="region of interest" description="Disordered" evidence="4">
    <location>
        <begin position="1"/>
        <end position="21"/>
    </location>
</feature>
<feature type="domain" description="HTH iclR-type" evidence="5">
    <location>
        <begin position="21"/>
        <end position="84"/>
    </location>
</feature>
<evidence type="ECO:0000259" key="5">
    <source>
        <dbReference type="PROSITE" id="PS51077"/>
    </source>
</evidence>
<dbReference type="EMBL" id="FNJL01000046">
    <property type="protein sequence ID" value="SDP92662.1"/>
    <property type="molecule type" value="Genomic_DNA"/>
</dbReference>
<accession>A0A1H0WPP1</accession>
<keyword evidence="8" id="KW-1185">Reference proteome</keyword>
<name>A0A1H0WPP1_9BURK</name>
<feature type="domain" description="IclR-ED" evidence="6">
    <location>
        <begin position="85"/>
        <end position="267"/>
    </location>
</feature>
<dbReference type="PROSITE" id="PS51078">
    <property type="entry name" value="ICLR_ED"/>
    <property type="match status" value="1"/>
</dbReference>
<sequence length="275" mass="28440">MSLVARMSGTASSTDGPRDGAQSVRRAVAVLRIVAGGQEGGVRLIDVSLATGLNRPTAHRLLRALVEEGAVEQDAATRRYRIGREVSLMGLARPAGFPLRAIAAPHLRHLGETLGETAFLTIRQGDDSVCLDRAIGSYPVKVLSIDVGARRLLGVGVSGVVLLAALDTAEAADILARNAARLRALRLDAAGVLERCAQARGLGHAYAPVGVVRGTRAAAVPVRTPVGRTVAAIAVTAISSRLTEGRLPQVVQAMQAQADAIGREAQARGLGGGPQ</sequence>
<dbReference type="InterPro" id="IPR050707">
    <property type="entry name" value="HTH_MetabolicPath_Reg"/>
</dbReference>
<keyword evidence="3" id="KW-0804">Transcription</keyword>
<evidence type="ECO:0000313" key="8">
    <source>
        <dbReference type="Proteomes" id="UP000199317"/>
    </source>
</evidence>
<evidence type="ECO:0000256" key="3">
    <source>
        <dbReference type="ARBA" id="ARBA00023163"/>
    </source>
</evidence>
<dbReference type="Proteomes" id="UP000199317">
    <property type="component" value="Unassembled WGS sequence"/>
</dbReference>
<dbReference type="AlphaFoldDB" id="A0A1H0WPP1"/>
<proteinExistence type="predicted"/>
<dbReference type="InterPro" id="IPR036390">
    <property type="entry name" value="WH_DNA-bd_sf"/>
</dbReference>
<evidence type="ECO:0000313" key="7">
    <source>
        <dbReference type="EMBL" id="SDP92662.1"/>
    </source>
</evidence>
<dbReference type="InterPro" id="IPR029016">
    <property type="entry name" value="GAF-like_dom_sf"/>
</dbReference>
<dbReference type="PANTHER" id="PTHR30136">
    <property type="entry name" value="HELIX-TURN-HELIX TRANSCRIPTIONAL REGULATOR, ICLR FAMILY"/>
    <property type="match status" value="1"/>
</dbReference>
<organism evidence="7 8">
    <name type="scientific">Paracidovorax cattleyae</name>
    <dbReference type="NCBI Taxonomy" id="80868"/>
    <lineage>
        <taxon>Bacteria</taxon>
        <taxon>Pseudomonadati</taxon>
        <taxon>Pseudomonadota</taxon>
        <taxon>Betaproteobacteria</taxon>
        <taxon>Burkholderiales</taxon>
        <taxon>Comamonadaceae</taxon>
        <taxon>Paracidovorax</taxon>
    </lineage>
</organism>
<evidence type="ECO:0000256" key="4">
    <source>
        <dbReference type="SAM" id="MobiDB-lite"/>
    </source>
</evidence>
<evidence type="ECO:0000256" key="2">
    <source>
        <dbReference type="ARBA" id="ARBA00023125"/>
    </source>
</evidence>
<dbReference type="InterPro" id="IPR005471">
    <property type="entry name" value="Tscrpt_reg_IclR_N"/>
</dbReference>
<dbReference type="SMART" id="SM00346">
    <property type="entry name" value="HTH_ICLR"/>
    <property type="match status" value="1"/>
</dbReference>